<keyword evidence="4 10" id="KW-0812">Transmembrane</keyword>
<keyword evidence="3 11" id="KW-0813">Transport</keyword>
<comment type="subcellular location">
    <subcellularLocation>
        <location evidence="1">Mitochondrion inner membrane</location>
        <topology evidence="1">Multi-pass membrane protein</topology>
    </subcellularLocation>
</comment>
<evidence type="ECO:0000313" key="12">
    <source>
        <dbReference type="EMBL" id="CCG84512.1"/>
    </source>
</evidence>
<evidence type="ECO:0000256" key="9">
    <source>
        <dbReference type="ARBA" id="ARBA00023136"/>
    </source>
</evidence>
<dbReference type="GO" id="GO:0005743">
    <property type="term" value="C:mitochondrial inner membrane"/>
    <property type="evidence" value="ECO:0007669"/>
    <property type="project" value="UniProtKB-SubCell"/>
</dbReference>
<dbReference type="Pfam" id="PF00153">
    <property type="entry name" value="Mito_carr"/>
    <property type="match status" value="3"/>
</dbReference>
<dbReference type="InterPro" id="IPR018108">
    <property type="entry name" value="MCP_transmembrane"/>
</dbReference>
<name>R4XF65_TAPDE</name>
<gene>
    <name evidence="12" type="ORF">TAPDE_004978</name>
</gene>
<dbReference type="FunFam" id="1.50.40.10:FF:000075">
    <property type="entry name" value="Nicotinamide adenine dinucleotide transporter 2, mitochondrial"/>
    <property type="match status" value="1"/>
</dbReference>
<proteinExistence type="inferred from homology"/>
<dbReference type="Gene3D" id="1.50.40.10">
    <property type="entry name" value="Mitochondrial carrier domain"/>
    <property type="match status" value="1"/>
</dbReference>
<accession>R4XF65</accession>
<evidence type="ECO:0000256" key="1">
    <source>
        <dbReference type="ARBA" id="ARBA00004448"/>
    </source>
</evidence>
<dbReference type="AlphaFoldDB" id="R4XF65"/>
<organism evidence="12 13">
    <name type="scientific">Taphrina deformans (strain PYCC 5710 / ATCC 11124 / CBS 356.35 / IMI 108563 / JCM 9778 / NBRC 8474)</name>
    <name type="common">Peach leaf curl fungus</name>
    <name type="synonym">Lalaria deformans</name>
    <dbReference type="NCBI Taxonomy" id="1097556"/>
    <lineage>
        <taxon>Eukaryota</taxon>
        <taxon>Fungi</taxon>
        <taxon>Dikarya</taxon>
        <taxon>Ascomycota</taxon>
        <taxon>Taphrinomycotina</taxon>
        <taxon>Taphrinomycetes</taxon>
        <taxon>Taphrinales</taxon>
        <taxon>Taphrinaceae</taxon>
        <taxon>Taphrina</taxon>
    </lineage>
</organism>
<evidence type="ECO:0000313" key="13">
    <source>
        <dbReference type="Proteomes" id="UP000013776"/>
    </source>
</evidence>
<sequence>MSRNERSPYHVGGTHRDFVIPHTHQKLGEASINAIAGACAGLVSSIATCPLDVVKTKLQAQHNPSVPPDQTTPKNGSVQLYRGILSSLRRIWAEEGIRGLYRGLGPVLLGYLPTWASYFAIYQHCRQIYGAGQSSTALLPNVGAAMTAGAISTTLTNPIWVVKTRMMTQSPSHEHGIHYRSTVDAFRKMFREEGIGTFYKGLGPSFFGIAHVAVQFPLYEKFKELFGANGHDAHISGVLLASSLSKMIASTTTYPHEVLRTRLQNQRFPRADARNRYHGIAHAARTIYREEGWRTFYTGMGANLVRTVPASALTLMTFELVSRTLKDLTNEEDI</sequence>
<reference evidence="12 13" key="1">
    <citation type="journal article" date="2013" name="MBio">
        <title>Genome sequencing of the plant pathogen Taphrina deformans, the causal agent of peach leaf curl.</title>
        <authorList>
            <person name="Cisse O.H."/>
            <person name="Almeida J.M.G.C.F."/>
            <person name="Fonseca A."/>
            <person name="Kumar A.A."/>
            <person name="Salojaervi J."/>
            <person name="Overmyer K."/>
            <person name="Hauser P.M."/>
            <person name="Pagni M."/>
        </authorList>
    </citation>
    <scope>NUCLEOTIDE SEQUENCE [LARGE SCALE GENOMIC DNA]</scope>
    <source>
        <strain evidence="13">PYCC 5710 / ATCC 11124 / CBS 356.35 / IMI 108563 / JCM 9778 / NBRC 8474</strain>
    </source>
</reference>
<comment type="similarity">
    <text evidence="2 11">Belongs to the mitochondrial carrier (TC 2.A.29) family.</text>
</comment>
<dbReference type="InterPro" id="IPR044712">
    <property type="entry name" value="SLC25A32-like"/>
</dbReference>
<evidence type="ECO:0000256" key="11">
    <source>
        <dbReference type="RuleBase" id="RU000488"/>
    </source>
</evidence>
<keyword evidence="9 10" id="KW-0472">Membrane</keyword>
<feature type="repeat" description="Solcar" evidence="10">
    <location>
        <begin position="28"/>
        <end position="128"/>
    </location>
</feature>
<dbReference type="PRINTS" id="PR00926">
    <property type="entry name" value="MITOCARRIER"/>
</dbReference>
<dbReference type="GO" id="GO:0015215">
    <property type="term" value="F:nucleotide transmembrane transporter activity"/>
    <property type="evidence" value="ECO:0007669"/>
    <property type="project" value="UniProtKB-ARBA"/>
</dbReference>
<keyword evidence="6" id="KW-0999">Mitochondrion inner membrane</keyword>
<evidence type="ECO:0000256" key="10">
    <source>
        <dbReference type="PROSITE-ProRule" id="PRU00282"/>
    </source>
</evidence>
<dbReference type="VEuPathDB" id="FungiDB:TAPDE_004978"/>
<dbReference type="EMBL" id="CAHR02000255">
    <property type="protein sequence ID" value="CCG84512.1"/>
    <property type="molecule type" value="Genomic_DNA"/>
</dbReference>
<evidence type="ECO:0000256" key="3">
    <source>
        <dbReference type="ARBA" id="ARBA00022448"/>
    </source>
</evidence>
<dbReference type="InterPro" id="IPR002067">
    <property type="entry name" value="MCP"/>
</dbReference>
<keyword evidence="7" id="KW-1133">Transmembrane helix</keyword>
<keyword evidence="8" id="KW-0496">Mitochondrion</keyword>
<comment type="caution">
    <text evidence="12">The sequence shown here is derived from an EMBL/GenBank/DDBJ whole genome shotgun (WGS) entry which is preliminary data.</text>
</comment>
<evidence type="ECO:0000256" key="2">
    <source>
        <dbReference type="ARBA" id="ARBA00006375"/>
    </source>
</evidence>
<keyword evidence="5" id="KW-0677">Repeat</keyword>
<keyword evidence="13" id="KW-1185">Reference proteome</keyword>
<dbReference type="OrthoDB" id="10266426at2759"/>
<feature type="repeat" description="Solcar" evidence="10">
    <location>
        <begin position="136"/>
        <end position="225"/>
    </location>
</feature>
<evidence type="ECO:0000256" key="8">
    <source>
        <dbReference type="ARBA" id="ARBA00023128"/>
    </source>
</evidence>
<dbReference type="InterPro" id="IPR023395">
    <property type="entry name" value="MCP_dom_sf"/>
</dbReference>
<dbReference type="eggNOG" id="KOG0764">
    <property type="taxonomic scope" value="Eukaryota"/>
</dbReference>
<dbReference type="SUPFAM" id="SSF103506">
    <property type="entry name" value="Mitochondrial carrier"/>
    <property type="match status" value="1"/>
</dbReference>
<evidence type="ECO:0000256" key="7">
    <source>
        <dbReference type="ARBA" id="ARBA00022989"/>
    </source>
</evidence>
<dbReference type="PANTHER" id="PTHR45683">
    <property type="entry name" value="MITOCHONDRIAL NICOTINAMIDE ADENINE DINUCLEOTIDE TRANSPORTER 1-RELATED-RELATED"/>
    <property type="match status" value="1"/>
</dbReference>
<evidence type="ECO:0000256" key="6">
    <source>
        <dbReference type="ARBA" id="ARBA00022792"/>
    </source>
</evidence>
<dbReference type="PROSITE" id="PS50920">
    <property type="entry name" value="SOLCAR"/>
    <property type="match status" value="3"/>
</dbReference>
<feature type="repeat" description="Solcar" evidence="10">
    <location>
        <begin position="233"/>
        <end position="324"/>
    </location>
</feature>
<dbReference type="Proteomes" id="UP000013776">
    <property type="component" value="Unassembled WGS sequence"/>
</dbReference>
<protein>
    <submittedName>
        <fullName evidence="12">Uncharacterized protein</fullName>
    </submittedName>
</protein>
<evidence type="ECO:0000256" key="5">
    <source>
        <dbReference type="ARBA" id="ARBA00022737"/>
    </source>
</evidence>
<evidence type="ECO:0000256" key="4">
    <source>
        <dbReference type="ARBA" id="ARBA00022692"/>
    </source>
</evidence>